<feature type="region of interest" description="Disordered" evidence="1">
    <location>
        <begin position="528"/>
        <end position="549"/>
    </location>
</feature>
<feature type="domain" description="RNA 3'-terminal phosphate cyclase" evidence="2">
    <location>
        <begin position="252"/>
        <end position="597"/>
    </location>
</feature>
<feature type="compositionally biased region" description="Basic and acidic residues" evidence="1">
    <location>
        <begin position="167"/>
        <end position="176"/>
    </location>
</feature>
<feature type="compositionally biased region" description="Polar residues" evidence="1">
    <location>
        <begin position="75"/>
        <end position="94"/>
    </location>
</feature>
<dbReference type="PANTHER" id="PTHR11096">
    <property type="entry name" value="RNA 3' TERMINAL PHOSPHATE CYCLASE"/>
    <property type="match status" value="1"/>
</dbReference>
<dbReference type="InterPro" id="IPR037136">
    <property type="entry name" value="RNA3'_phos_cyclase_dom_sf"/>
</dbReference>
<dbReference type="InterPro" id="IPR000228">
    <property type="entry name" value="RNA3'_term_phos_cyc"/>
</dbReference>
<dbReference type="PANTHER" id="PTHR11096:SF0">
    <property type="entry name" value="RNA 3'-TERMINAL PHOSPHATE CYCLASE"/>
    <property type="match status" value="1"/>
</dbReference>
<feature type="compositionally biased region" description="Basic and acidic residues" evidence="1">
    <location>
        <begin position="616"/>
        <end position="630"/>
    </location>
</feature>
<protein>
    <recommendedName>
        <fullName evidence="2">RNA 3'-terminal phosphate cyclase domain-containing protein</fullName>
    </recommendedName>
</protein>
<evidence type="ECO:0000259" key="2">
    <source>
        <dbReference type="Pfam" id="PF01137"/>
    </source>
</evidence>
<name>A0ABR3VMY5_HUMIN</name>
<evidence type="ECO:0000313" key="4">
    <source>
        <dbReference type="Proteomes" id="UP001583172"/>
    </source>
</evidence>
<dbReference type="InterPro" id="IPR013792">
    <property type="entry name" value="RNA3'P_cycl/enolpyr_Trfase_a/b"/>
</dbReference>
<dbReference type="SUPFAM" id="SSF55205">
    <property type="entry name" value="EPT/RTPC-like"/>
    <property type="match status" value="1"/>
</dbReference>
<reference evidence="3 4" key="1">
    <citation type="journal article" date="2024" name="Commun. Biol.">
        <title>Comparative genomic analysis of thermophilic fungi reveals convergent evolutionary adaptations and gene losses.</title>
        <authorList>
            <person name="Steindorff A.S."/>
            <person name="Aguilar-Pontes M.V."/>
            <person name="Robinson A.J."/>
            <person name="Andreopoulos B."/>
            <person name="LaButti K."/>
            <person name="Kuo A."/>
            <person name="Mondo S."/>
            <person name="Riley R."/>
            <person name="Otillar R."/>
            <person name="Haridas S."/>
            <person name="Lipzen A."/>
            <person name="Grimwood J."/>
            <person name="Schmutz J."/>
            <person name="Clum A."/>
            <person name="Reid I.D."/>
            <person name="Moisan M.C."/>
            <person name="Butler G."/>
            <person name="Nguyen T.T.M."/>
            <person name="Dewar K."/>
            <person name="Conant G."/>
            <person name="Drula E."/>
            <person name="Henrissat B."/>
            <person name="Hansel C."/>
            <person name="Singer S."/>
            <person name="Hutchinson M.I."/>
            <person name="de Vries R.P."/>
            <person name="Natvig D.O."/>
            <person name="Powell A.J."/>
            <person name="Tsang A."/>
            <person name="Grigoriev I.V."/>
        </authorList>
    </citation>
    <scope>NUCLEOTIDE SEQUENCE [LARGE SCALE GENOMIC DNA]</scope>
    <source>
        <strain evidence="3 4">CBS 620.91</strain>
    </source>
</reference>
<feature type="compositionally biased region" description="Low complexity" evidence="1">
    <location>
        <begin position="146"/>
        <end position="166"/>
    </location>
</feature>
<keyword evidence="4" id="KW-1185">Reference proteome</keyword>
<comment type="caution">
    <text evidence="3">The sequence shown here is derived from an EMBL/GenBank/DDBJ whole genome shotgun (WGS) entry which is preliminary data.</text>
</comment>
<dbReference type="InterPro" id="IPR023797">
    <property type="entry name" value="RNA3'_phos_cyclase_dom"/>
</dbReference>
<dbReference type="InterPro" id="IPR036553">
    <property type="entry name" value="RPTC_insert"/>
</dbReference>
<evidence type="ECO:0000256" key="1">
    <source>
        <dbReference type="SAM" id="MobiDB-lite"/>
    </source>
</evidence>
<dbReference type="EMBL" id="JAZGSY010000020">
    <property type="protein sequence ID" value="KAL1843263.1"/>
    <property type="molecule type" value="Genomic_DNA"/>
</dbReference>
<feature type="compositionally biased region" description="Low complexity" evidence="1">
    <location>
        <begin position="62"/>
        <end position="74"/>
    </location>
</feature>
<dbReference type="Gene3D" id="3.30.360.20">
    <property type="entry name" value="RNA 3'-terminal phosphate cyclase, insert domain"/>
    <property type="match status" value="1"/>
</dbReference>
<feature type="region of interest" description="Disordered" evidence="1">
    <location>
        <begin position="616"/>
        <end position="635"/>
    </location>
</feature>
<sequence>MSDTPVFGNADWLLSFVEAAQADRERRENHTEDVWRAVREYTAAADRKIADALGDELDSLLPSSRTGTSPSTPTDQAGSNQEPQQPTLNTTVASTGVDASPASADLLGILGLDQDQTYTTSTESAPTSTDPSAGDSEDPIYVFTPSNALTTHTNTSNTTTNLSPNLKHADRPRAKPDWTASIPRGGCKPWEEEGVDRWNPRGHRRRFWGGDEAYSPAIRRESPLQNNCTMGGSTQPTMEGKKRIIQLDGRTGEGGGQLVRIACALAAVANQPVRITDVRGNRDGPRGGGLKSQHVTAIDYLAKATCADVDGLSIGSKILEFRPQLRPSSLTGGRNVKITADSPAASTMLIFQAVFPFLLFAGNDKNEPINLDISGGTNVSFSLSYEYLDQVLLPALQDGFGIQVERKLLARGWSLGKQQRGRVQFKFKPLKPGEALTPREGYAFSREGPMPVVEDVERIDVSMIVPGHMIDLMRDALVGDLDQLFPDVDVEFKVEEDSGAESRIYVLLVAHAGDVRWGRDVLTSMHKKSVSMPKKSASRKGGNGGAQTADSMCATLSRKLVKELYEEISMGGVVDEHLQDQLVVFQALAEGRTSFPRGDAKDGLEVKMEKLDIAGDGNGRMRKEKADKPFGDGSTHTTTARWVTAQLLPNVAWYNKGAICEGVGMRMEKEG</sequence>
<accession>A0ABR3VMY5</accession>
<organism evidence="3 4">
    <name type="scientific">Humicola insolens</name>
    <name type="common">Soft-rot fungus</name>
    <dbReference type="NCBI Taxonomy" id="85995"/>
    <lineage>
        <taxon>Eukaryota</taxon>
        <taxon>Fungi</taxon>
        <taxon>Dikarya</taxon>
        <taxon>Ascomycota</taxon>
        <taxon>Pezizomycotina</taxon>
        <taxon>Sordariomycetes</taxon>
        <taxon>Sordariomycetidae</taxon>
        <taxon>Sordariales</taxon>
        <taxon>Chaetomiaceae</taxon>
        <taxon>Mycothermus</taxon>
    </lineage>
</organism>
<gene>
    <name evidence="3" type="ORF">VTJ49DRAFT_2372</name>
</gene>
<feature type="compositionally biased region" description="Polar residues" evidence="1">
    <location>
        <begin position="118"/>
        <end position="131"/>
    </location>
</feature>
<dbReference type="Proteomes" id="UP001583172">
    <property type="component" value="Unassembled WGS sequence"/>
</dbReference>
<proteinExistence type="predicted"/>
<dbReference type="Gene3D" id="3.65.10.20">
    <property type="entry name" value="RNA 3'-terminal phosphate cyclase domain"/>
    <property type="match status" value="1"/>
</dbReference>
<feature type="region of interest" description="Disordered" evidence="1">
    <location>
        <begin position="58"/>
        <end position="95"/>
    </location>
</feature>
<feature type="region of interest" description="Disordered" evidence="1">
    <location>
        <begin position="118"/>
        <end position="186"/>
    </location>
</feature>
<evidence type="ECO:0000313" key="3">
    <source>
        <dbReference type="EMBL" id="KAL1843263.1"/>
    </source>
</evidence>
<dbReference type="Pfam" id="PF01137">
    <property type="entry name" value="RTC"/>
    <property type="match status" value="1"/>
</dbReference>